<name>A0ABD5T1Y3_9EURY</name>
<evidence type="ECO:0000313" key="3">
    <source>
        <dbReference type="Proteomes" id="UP001596274"/>
    </source>
</evidence>
<feature type="region of interest" description="Disordered" evidence="1">
    <location>
        <begin position="352"/>
        <end position="371"/>
    </location>
</feature>
<protein>
    <submittedName>
        <fullName evidence="2">Uncharacterized protein</fullName>
    </submittedName>
</protein>
<proteinExistence type="predicted"/>
<organism evidence="2 3">
    <name type="scientific">Halorubrum pallidum</name>
    <dbReference type="NCBI Taxonomy" id="1526114"/>
    <lineage>
        <taxon>Archaea</taxon>
        <taxon>Methanobacteriati</taxon>
        <taxon>Methanobacteriota</taxon>
        <taxon>Stenosarchaea group</taxon>
        <taxon>Halobacteria</taxon>
        <taxon>Halobacteriales</taxon>
        <taxon>Haloferacaceae</taxon>
        <taxon>Halorubrum</taxon>
    </lineage>
</organism>
<accession>A0ABD5T1Y3</accession>
<reference evidence="2 3" key="1">
    <citation type="journal article" date="2019" name="Int. J. Syst. Evol. Microbiol.">
        <title>The Global Catalogue of Microorganisms (GCM) 10K type strain sequencing project: providing services to taxonomists for standard genome sequencing and annotation.</title>
        <authorList>
            <consortium name="The Broad Institute Genomics Platform"/>
            <consortium name="The Broad Institute Genome Sequencing Center for Infectious Disease"/>
            <person name="Wu L."/>
            <person name="Ma J."/>
        </authorList>
    </citation>
    <scope>NUCLEOTIDE SEQUENCE [LARGE SCALE GENOMIC DNA]</scope>
    <source>
        <strain evidence="2 3">PJ61</strain>
    </source>
</reference>
<sequence>MASTESHTQDDSYEQVTLMANFGPTVGVKDGEPVPPTEVAGYTLLCESTTRFRAESRIAPTARDVVAQRYVWVWVDFTGSGPCEVMVAESDEKPWNGTVVATAADKVEGVREAVAWMESNPAPDAPETVDRIGSHEHGEMRERNVNRAAVQIREGTEVTVDGSYPATASSPEEIAGSKTPFLTSTEADSYKFETAGGTTFELVVEQTRHSTPDVLYSPDGDEWILPAELTVNNEQNLRETVHTDTYKWLKAREGETVIHQNTDTVFEVVDLSDVRDGFVNPPSGKELDPESTRGGTYIDEEEAGKWFDAPGTFATGTYRVTPFGVAEHADEYGFNPVVDPDEWDSVDASGAFVPEEDAGAPDPTPVPSDRTTLSRDAAVDAITGIGQTAVEEAFYATVGKNYEMGFPVPFVGTQYAAKAVADLYTLPDEPTPADAFRAVIGLLGGVGYRGDQSTVTAATAITDTDGIDMEPIDTAWVAEDAQIKAEHLPGWIAKCGEDETDDGGTVARLGAGNIKAKTLKEHVPDGYEQTQGAVVARSHPRTDQIGIAGTNGEGYCSLPERAAETAAAIAGVDLSD</sequence>
<dbReference type="AlphaFoldDB" id="A0ABD5T1Y3"/>
<comment type="caution">
    <text evidence="2">The sequence shown here is derived from an EMBL/GenBank/DDBJ whole genome shotgun (WGS) entry which is preliminary data.</text>
</comment>
<feature type="region of interest" description="Disordered" evidence="1">
    <location>
        <begin position="161"/>
        <end position="180"/>
    </location>
</feature>
<feature type="non-terminal residue" evidence="2">
    <location>
        <position position="576"/>
    </location>
</feature>
<evidence type="ECO:0000256" key="1">
    <source>
        <dbReference type="SAM" id="MobiDB-lite"/>
    </source>
</evidence>
<evidence type="ECO:0000313" key="2">
    <source>
        <dbReference type="EMBL" id="MFC6771272.1"/>
    </source>
</evidence>
<keyword evidence="3" id="KW-1185">Reference proteome</keyword>
<gene>
    <name evidence="2" type="ORF">ACFQDD_07035</name>
</gene>
<dbReference type="EMBL" id="JBHSWT010000317">
    <property type="protein sequence ID" value="MFC6771272.1"/>
    <property type="molecule type" value="Genomic_DNA"/>
</dbReference>
<dbReference type="Proteomes" id="UP001596274">
    <property type="component" value="Unassembled WGS sequence"/>
</dbReference>